<feature type="domain" description="ASPIC/UnbV" evidence="1">
    <location>
        <begin position="60"/>
        <end position="125"/>
    </location>
</feature>
<evidence type="ECO:0000313" key="3">
    <source>
        <dbReference type="Proteomes" id="UP000219327"/>
    </source>
</evidence>
<dbReference type="AlphaFoldDB" id="A0A2A5WU56"/>
<dbReference type="InterPro" id="IPR011519">
    <property type="entry name" value="UnbV_ASPIC"/>
</dbReference>
<evidence type="ECO:0000313" key="2">
    <source>
        <dbReference type="EMBL" id="PDH40022.1"/>
    </source>
</evidence>
<dbReference type="EMBL" id="NTKD01000016">
    <property type="protein sequence ID" value="PDH40022.1"/>
    <property type="molecule type" value="Genomic_DNA"/>
</dbReference>
<dbReference type="Pfam" id="PF07593">
    <property type="entry name" value="UnbV_ASPIC"/>
    <property type="match status" value="1"/>
</dbReference>
<sequence length="129" mass="13373">MAPDTDTDPSPEADPTAPLAFTNVTAASGIGYEVGFLSPEDLDAVFPAIPTSGAAPNTEAAGARVIVTTASNKQLQEIIIGSNFLSQNPTEQVFGLGTDSLANFRVAWSDGSEFSLTDVASRQTLVIVQ</sequence>
<evidence type="ECO:0000259" key="1">
    <source>
        <dbReference type="Pfam" id="PF07593"/>
    </source>
</evidence>
<proteinExistence type="predicted"/>
<protein>
    <recommendedName>
        <fullName evidence="1">ASPIC/UnbV domain-containing protein</fullName>
    </recommendedName>
</protein>
<gene>
    <name evidence="2" type="ORF">CNE99_04465</name>
</gene>
<dbReference type="Proteomes" id="UP000219327">
    <property type="component" value="Unassembled WGS sequence"/>
</dbReference>
<accession>A0A2A5WU56</accession>
<comment type="caution">
    <text evidence="2">The sequence shown here is derived from an EMBL/GenBank/DDBJ whole genome shotgun (WGS) entry which is preliminary data.</text>
</comment>
<reference evidence="2 3" key="1">
    <citation type="submission" date="2017-08" db="EMBL/GenBank/DDBJ databases">
        <title>Fine stratification of microbial communities through a metagenomic profile of the photic zone.</title>
        <authorList>
            <person name="Haro-Moreno J.M."/>
            <person name="Lopez-Perez M."/>
            <person name="De La Torre J."/>
            <person name="Picazo A."/>
            <person name="Camacho A."/>
            <person name="Rodriguez-Valera F."/>
        </authorList>
    </citation>
    <scope>NUCLEOTIDE SEQUENCE [LARGE SCALE GENOMIC DNA]</scope>
    <source>
        <strain evidence="2">MED-G24</strain>
    </source>
</reference>
<name>A0A2A5WU56_9GAMM</name>
<organism evidence="2 3">
    <name type="scientific">OM182 bacterium MED-G24</name>
    <dbReference type="NCBI Taxonomy" id="1986255"/>
    <lineage>
        <taxon>Bacteria</taxon>
        <taxon>Pseudomonadati</taxon>
        <taxon>Pseudomonadota</taxon>
        <taxon>Gammaproteobacteria</taxon>
        <taxon>OMG group</taxon>
        <taxon>OM182 clade</taxon>
    </lineage>
</organism>